<feature type="transmembrane region" description="Helical" evidence="8">
    <location>
        <begin position="417"/>
        <end position="438"/>
    </location>
</feature>
<feature type="transmembrane region" description="Helical" evidence="8">
    <location>
        <begin position="105"/>
        <end position="124"/>
    </location>
</feature>
<reference evidence="10" key="1">
    <citation type="submission" date="2022-07" db="EMBL/GenBank/DDBJ databases">
        <title>Fungi with potential for degradation of polypropylene.</title>
        <authorList>
            <person name="Gostincar C."/>
        </authorList>
    </citation>
    <scope>NUCLEOTIDE SEQUENCE</scope>
    <source>
        <strain evidence="10">EXF-13308</strain>
    </source>
</reference>
<dbReference type="PANTHER" id="PTHR43791:SF40">
    <property type="entry name" value="THIAMINE PATHWAY TRANSPORTER THI73"/>
    <property type="match status" value="1"/>
</dbReference>
<evidence type="ECO:0000256" key="6">
    <source>
        <dbReference type="ARBA" id="ARBA00037968"/>
    </source>
</evidence>
<keyword evidence="5 8" id="KW-0472">Membrane</keyword>
<evidence type="ECO:0000256" key="4">
    <source>
        <dbReference type="ARBA" id="ARBA00022989"/>
    </source>
</evidence>
<dbReference type="Gene3D" id="1.20.1250.20">
    <property type="entry name" value="MFS general substrate transporter like domains"/>
    <property type="match status" value="2"/>
</dbReference>
<comment type="similarity">
    <text evidence="6">Belongs to the major facilitator superfamily. Allantoate permease family.</text>
</comment>
<dbReference type="Proteomes" id="UP001174694">
    <property type="component" value="Unassembled WGS sequence"/>
</dbReference>
<protein>
    <submittedName>
        <fullName evidence="10">Allantoate permease</fullName>
    </submittedName>
</protein>
<feature type="transmembrane region" description="Helical" evidence="8">
    <location>
        <begin position="328"/>
        <end position="349"/>
    </location>
</feature>
<sequence>MSTDDVINEPASSTEKNASAIDTEAQDLKRPKDADVALDFLNHEAAGTMTEVDEKKLVRKIDWRIVPLMWMCYNLQYLDKTLINYANVMGLQQDTNISGNQFSQLALVFYVTYLAFELPTGYLMQRLPTAKYLGANVTLWGLMVTLTCAAKNWAALVSLRVLLGCFESAVAPALILLTTMWYKKSEQPPRMGFWYVGTGTGSIIGSIASFGFQHYTGKEFTSWQIMFLVFGLITIATGITVMLVMPDNPMKSSLTHDEKIWAIERLRENKTGIENKHFKPYQMLECFRDPQTWLISIITIASNVPNGAVSSFQATIIKGFGYTSKETALLSIPSGVVAVISVLSATWLAGRFNQRGPFVIMYCLIGGVLGGCLLAFSPAENRAAKLAGNYLTNCVGASLPLMYSYSGANYAGHTKKVTMNAVLLMSFCLGNIIGPLTFRDEDKPDYIPAKITIVVTTAFACVMTGVLMMYYAWENRRRDRNMEGVEHQENSEFFDLTDKENPEFRYRW</sequence>
<dbReference type="EMBL" id="JANBVO010000003">
    <property type="protein sequence ID" value="KAJ9155594.1"/>
    <property type="molecule type" value="Genomic_DNA"/>
</dbReference>
<dbReference type="InterPro" id="IPR036259">
    <property type="entry name" value="MFS_trans_sf"/>
</dbReference>
<dbReference type="Pfam" id="PF07690">
    <property type="entry name" value="MFS_1"/>
    <property type="match status" value="1"/>
</dbReference>
<feature type="transmembrane region" description="Helical" evidence="8">
    <location>
        <begin position="388"/>
        <end position="405"/>
    </location>
</feature>
<feature type="region of interest" description="Disordered" evidence="7">
    <location>
        <begin position="1"/>
        <end position="26"/>
    </location>
</feature>
<dbReference type="GO" id="GO:0016020">
    <property type="term" value="C:membrane"/>
    <property type="evidence" value="ECO:0007669"/>
    <property type="project" value="UniProtKB-SubCell"/>
</dbReference>
<feature type="transmembrane region" description="Helical" evidence="8">
    <location>
        <begin position="356"/>
        <end position="376"/>
    </location>
</feature>
<dbReference type="InterPro" id="IPR011701">
    <property type="entry name" value="MFS"/>
</dbReference>
<dbReference type="GO" id="GO:0022857">
    <property type="term" value="F:transmembrane transporter activity"/>
    <property type="evidence" value="ECO:0007669"/>
    <property type="project" value="InterPro"/>
</dbReference>
<dbReference type="SUPFAM" id="SSF103473">
    <property type="entry name" value="MFS general substrate transporter"/>
    <property type="match status" value="1"/>
</dbReference>
<dbReference type="AlphaFoldDB" id="A0AA38S3T1"/>
<evidence type="ECO:0000256" key="7">
    <source>
        <dbReference type="SAM" id="MobiDB-lite"/>
    </source>
</evidence>
<feature type="transmembrane region" description="Helical" evidence="8">
    <location>
        <begin position="450"/>
        <end position="473"/>
    </location>
</feature>
<keyword evidence="3 8" id="KW-0812">Transmembrane</keyword>
<evidence type="ECO:0000256" key="5">
    <source>
        <dbReference type="ARBA" id="ARBA00023136"/>
    </source>
</evidence>
<evidence type="ECO:0000256" key="1">
    <source>
        <dbReference type="ARBA" id="ARBA00004141"/>
    </source>
</evidence>
<dbReference type="PANTHER" id="PTHR43791">
    <property type="entry name" value="PERMEASE-RELATED"/>
    <property type="match status" value="1"/>
</dbReference>
<evidence type="ECO:0000259" key="9">
    <source>
        <dbReference type="PROSITE" id="PS50850"/>
    </source>
</evidence>
<evidence type="ECO:0000256" key="2">
    <source>
        <dbReference type="ARBA" id="ARBA00022448"/>
    </source>
</evidence>
<evidence type="ECO:0000256" key="8">
    <source>
        <dbReference type="SAM" id="Phobius"/>
    </source>
</evidence>
<feature type="transmembrane region" description="Helical" evidence="8">
    <location>
        <begin position="225"/>
        <end position="245"/>
    </location>
</feature>
<feature type="compositionally biased region" description="Polar residues" evidence="7">
    <location>
        <begin position="1"/>
        <end position="17"/>
    </location>
</feature>
<dbReference type="CDD" id="cd17327">
    <property type="entry name" value="MFS_FEN2_like"/>
    <property type="match status" value="1"/>
</dbReference>
<keyword evidence="2" id="KW-0813">Transport</keyword>
<feature type="transmembrane region" description="Helical" evidence="8">
    <location>
        <begin position="193"/>
        <end position="213"/>
    </location>
</feature>
<name>A0AA38S3T1_9PEZI</name>
<feature type="transmembrane region" description="Helical" evidence="8">
    <location>
        <begin position="161"/>
        <end position="181"/>
    </location>
</feature>
<evidence type="ECO:0000313" key="11">
    <source>
        <dbReference type="Proteomes" id="UP001174694"/>
    </source>
</evidence>
<accession>A0AA38S3T1</accession>
<dbReference type="PROSITE" id="PS50850">
    <property type="entry name" value="MFS"/>
    <property type="match status" value="1"/>
</dbReference>
<gene>
    <name evidence="10" type="ORF">NKR23_g1890</name>
</gene>
<organism evidence="10 11">
    <name type="scientific">Pleurostoma richardsiae</name>
    <dbReference type="NCBI Taxonomy" id="41990"/>
    <lineage>
        <taxon>Eukaryota</taxon>
        <taxon>Fungi</taxon>
        <taxon>Dikarya</taxon>
        <taxon>Ascomycota</taxon>
        <taxon>Pezizomycotina</taxon>
        <taxon>Sordariomycetes</taxon>
        <taxon>Sordariomycetidae</taxon>
        <taxon>Calosphaeriales</taxon>
        <taxon>Pleurostomataceae</taxon>
        <taxon>Pleurostoma</taxon>
    </lineage>
</organism>
<feature type="domain" description="Major facilitator superfamily (MFS) profile" evidence="9">
    <location>
        <begin position="65"/>
        <end position="476"/>
    </location>
</feature>
<dbReference type="FunFam" id="1.20.1250.20:FF:000064">
    <property type="entry name" value="MFS allantoate transporter"/>
    <property type="match status" value="1"/>
</dbReference>
<proteinExistence type="inferred from homology"/>
<dbReference type="InterPro" id="IPR020846">
    <property type="entry name" value="MFS_dom"/>
</dbReference>
<comment type="caution">
    <text evidence="10">The sequence shown here is derived from an EMBL/GenBank/DDBJ whole genome shotgun (WGS) entry which is preliminary data.</text>
</comment>
<comment type="subcellular location">
    <subcellularLocation>
        <location evidence="1">Membrane</location>
        <topology evidence="1">Multi-pass membrane protein</topology>
    </subcellularLocation>
</comment>
<keyword evidence="11" id="KW-1185">Reference proteome</keyword>
<evidence type="ECO:0000256" key="3">
    <source>
        <dbReference type="ARBA" id="ARBA00022692"/>
    </source>
</evidence>
<keyword evidence="4 8" id="KW-1133">Transmembrane helix</keyword>
<evidence type="ECO:0000313" key="10">
    <source>
        <dbReference type="EMBL" id="KAJ9155594.1"/>
    </source>
</evidence>